<proteinExistence type="predicted"/>
<dbReference type="EMBL" id="JACHND010000001">
    <property type="protein sequence ID" value="MBB4699267.1"/>
    <property type="molecule type" value="Genomic_DNA"/>
</dbReference>
<sequence length="418" mass="46175">MNLRWPFQDFLTTVPTQVWQTLLAVATVTATVLVLRQLLRGVKLLAGRVAAAGRPGEDILTIAVACIATGVSAQGMWRFTGDVLGFDGPLRLLLFAFIELAVLASAVRARRNMRENHSAGIDGIAVWVLAALTAVFSALDARSAAEAIFRLAAPLVAAWLWERGMAIERHRISGRSRIKWRFTRERAMVRLGLAELSDRTVTEVDAHRRLTRVALAAKRARALREAGASHRKMRAALHRLDRRLDQAVEHTGLARDEAAQRALLDQVTALYGGTSLLDLPDVAPWTRVDHPAVSRPEVQAEPVAELVEYVPDRPAVPPSREVYDWARERDLFDPPPPGDAPPPPPDGDERPVEEEAEDRTEYVPERVPEELLQKATSRFLPNVVAGDIPGVRTLKDELNIGQPKAQLVRAYLSRLAAL</sequence>
<dbReference type="RefSeq" id="WP_203959256.1">
    <property type="nucleotide sequence ID" value="NZ_BOOV01000021.1"/>
</dbReference>
<feature type="compositionally biased region" description="Pro residues" evidence="1">
    <location>
        <begin position="333"/>
        <end position="345"/>
    </location>
</feature>
<keyword evidence="2" id="KW-1133">Transmembrane helix</keyword>
<reference evidence="3 4" key="1">
    <citation type="submission" date="2020-08" db="EMBL/GenBank/DDBJ databases">
        <title>Sequencing the genomes of 1000 actinobacteria strains.</title>
        <authorList>
            <person name="Klenk H.-P."/>
        </authorList>
    </citation>
    <scope>NUCLEOTIDE SEQUENCE [LARGE SCALE GENOMIC DNA]</scope>
    <source>
        <strain evidence="3 4">DSM 45784</strain>
    </source>
</reference>
<dbReference type="Proteomes" id="UP000542210">
    <property type="component" value="Unassembled WGS sequence"/>
</dbReference>
<keyword evidence="4" id="KW-1185">Reference proteome</keyword>
<gene>
    <name evidence="3" type="ORF">BJ982_000811</name>
</gene>
<evidence type="ECO:0000313" key="4">
    <source>
        <dbReference type="Proteomes" id="UP000542210"/>
    </source>
</evidence>
<evidence type="ECO:0008006" key="5">
    <source>
        <dbReference type="Google" id="ProtNLM"/>
    </source>
</evidence>
<feature type="transmembrane region" description="Helical" evidence="2">
    <location>
        <begin position="20"/>
        <end position="39"/>
    </location>
</feature>
<feature type="transmembrane region" description="Helical" evidence="2">
    <location>
        <begin position="89"/>
        <end position="107"/>
    </location>
</feature>
<dbReference type="AlphaFoldDB" id="A0A7W7D309"/>
<evidence type="ECO:0000313" key="3">
    <source>
        <dbReference type="EMBL" id="MBB4699267.1"/>
    </source>
</evidence>
<feature type="transmembrane region" description="Helical" evidence="2">
    <location>
        <begin position="119"/>
        <end position="138"/>
    </location>
</feature>
<evidence type="ECO:0000256" key="2">
    <source>
        <dbReference type="SAM" id="Phobius"/>
    </source>
</evidence>
<organism evidence="3 4">
    <name type="scientific">Sphaerisporangium siamense</name>
    <dbReference type="NCBI Taxonomy" id="795645"/>
    <lineage>
        <taxon>Bacteria</taxon>
        <taxon>Bacillati</taxon>
        <taxon>Actinomycetota</taxon>
        <taxon>Actinomycetes</taxon>
        <taxon>Streptosporangiales</taxon>
        <taxon>Streptosporangiaceae</taxon>
        <taxon>Sphaerisporangium</taxon>
    </lineage>
</organism>
<accession>A0A7W7D309</accession>
<keyword evidence="2" id="KW-0472">Membrane</keyword>
<feature type="compositionally biased region" description="Basic and acidic residues" evidence="1">
    <location>
        <begin position="359"/>
        <end position="368"/>
    </location>
</feature>
<feature type="transmembrane region" description="Helical" evidence="2">
    <location>
        <begin position="59"/>
        <end position="77"/>
    </location>
</feature>
<comment type="caution">
    <text evidence="3">The sequence shown here is derived from an EMBL/GenBank/DDBJ whole genome shotgun (WGS) entry which is preliminary data.</text>
</comment>
<evidence type="ECO:0000256" key="1">
    <source>
        <dbReference type="SAM" id="MobiDB-lite"/>
    </source>
</evidence>
<keyword evidence="2" id="KW-0812">Transmembrane</keyword>
<protein>
    <recommendedName>
        <fullName evidence="5">DUF2637 domain-containing protein</fullName>
    </recommendedName>
</protein>
<feature type="region of interest" description="Disordered" evidence="1">
    <location>
        <begin position="329"/>
        <end position="368"/>
    </location>
</feature>
<name>A0A7W7D309_9ACTN</name>